<dbReference type="AlphaFoldDB" id="A0AAN9FD76"/>
<evidence type="ECO:0000313" key="2">
    <source>
        <dbReference type="EMBL" id="KAK7273066.1"/>
    </source>
</evidence>
<name>A0AAN9FD76_CROPI</name>
<feature type="region of interest" description="Disordered" evidence="1">
    <location>
        <begin position="1"/>
        <end position="31"/>
    </location>
</feature>
<gene>
    <name evidence="2" type="ORF">RIF29_14112</name>
</gene>
<sequence length="93" mass="10359">MDTKHHQSKLLAPKESIPNPQTSTKLQNPISKSYTSIPPTILFLCLPMPCANPSFLVPIATDHFNLTFLERCIRCTEVTSYSTQAGQKVKLCP</sequence>
<protein>
    <submittedName>
        <fullName evidence="2">Uncharacterized protein</fullName>
    </submittedName>
</protein>
<accession>A0AAN9FD76</accession>
<reference evidence="2 3" key="1">
    <citation type="submission" date="2024-01" db="EMBL/GenBank/DDBJ databases">
        <title>The genomes of 5 underutilized Papilionoideae crops provide insights into root nodulation and disease resistanc.</title>
        <authorList>
            <person name="Yuan L."/>
        </authorList>
    </citation>
    <scope>NUCLEOTIDE SEQUENCE [LARGE SCALE GENOMIC DNA]</scope>
    <source>
        <strain evidence="2">ZHUSHIDOU_FW_LH</strain>
        <tissue evidence="2">Leaf</tissue>
    </source>
</reference>
<proteinExistence type="predicted"/>
<keyword evidence="3" id="KW-1185">Reference proteome</keyword>
<organism evidence="2 3">
    <name type="scientific">Crotalaria pallida</name>
    <name type="common">Smooth rattlebox</name>
    <name type="synonym">Crotalaria striata</name>
    <dbReference type="NCBI Taxonomy" id="3830"/>
    <lineage>
        <taxon>Eukaryota</taxon>
        <taxon>Viridiplantae</taxon>
        <taxon>Streptophyta</taxon>
        <taxon>Embryophyta</taxon>
        <taxon>Tracheophyta</taxon>
        <taxon>Spermatophyta</taxon>
        <taxon>Magnoliopsida</taxon>
        <taxon>eudicotyledons</taxon>
        <taxon>Gunneridae</taxon>
        <taxon>Pentapetalae</taxon>
        <taxon>rosids</taxon>
        <taxon>fabids</taxon>
        <taxon>Fabales</taxon>
        <taxon>Fabaceae</taxon>
        <taxon>Papilionoideae</taxon>
        <taxon>50 kb inversion clade</taxon>
        <taxon>genistoids sensu lato</taxon>
        <taxon>core genistoids</taxon>
        <taxon>Crotalarieae</taxon>
        <taxon>Crotalaria</taxon>
    </lineage>
</organism>
<evidence type="ECO:0000313" key="3">
    <source>
        <dbReference type="Proteomes" id="UP001372338"/>
    </source>
</evidence>
<comment type="caution">
    <text evidence="2">The sequence shown here is derived from an EMBL/GenBank/DDBJ whole genome shotgun (WGS) entry which is preliminary data.</text>
</comment>
<feature type="compositionally biased region" description="Polar residues" evidence="1">
    <location>
        <begin position="18"/>
        <end position="31"/>
    </location>
</feature>
<dbReference type="EMBL" id="JAYWIO010000003">
    <property type="protein sequence ID" value="KAK7273066.1"/>
    <property type="molecule type" value="Genomic_DNA"/>
</dbReference>
<dbReference type="Proteomes" id="UP001372338">
    <property type="component" value="Unassembled WGS sequence"/>
</dbReference>
<evidence type="ECO:0000256" key="1">
    <source>
        <dbReference type="SAM" id="MobiDB-lite"/>
    </source>
</evidence>